<dbReference type="OrthoDB" id="5121786at2759"/>
<feature type="compositionally biased region" description="Polar residues" evidence="1">
    <location>
        <begin position="19"/>
        <end position="29"/>
    </location>
</feature>
<dbReference type="AlphaFoldDB" id="A0A9N9VKC9"/>
<name>A0A9N9VKC9_9HYPO</name>
<dbReference type="Proteomes" id="UP000696573">
    <property type="component" value="Unassembled WGS sequence"/>
</dbReference>
<evidence type="ECO:0000313" key="3">
    <source>
        <dbReference type="Proteomes" id="UP000696573"/>
    </source>
</evidence>
<feature type="region of interest" description="Disordered" evidence="1">
    <location>
        <begin position="1"/>
        <end position="33"/>
    </location>
</feature>
<gene>
    <name evidence="2" type="ORF">CRHIZ90672A_00005119</name>
</gene>
<feature type="compositionally biased region" description="Polar residues" evidence="1">
    <location>
        <begin position="1"/>
        <end position="10"/>
    </location>
</feature>
<sequence length="175" mass="19940">MATENATKDGQSTDRYHNNDTGPFTSDSHTLVLGSPGQQKIRLDMSDRDMMLCASVDESTVRLLHLRNVREDTADKAKSAVEQLLDELKSLDEKTKKPLDREGYIELEHAVDETHEDVRKFICAQAEKRGLDFDWGESGYSRPMLRSLNEQTYFTLRWRKEGTWETGGGTRVVSV</sequence>
<evidence type="ECO:0000256" key="1">
    <source>
        <dbReference type="SAM" id="MobiDB-lite"/>
    </source>
</evidence>
<accession>A0A9N9VKC9</accession>
<comment type="caution">
    <text evidence="2">The sequence shown here is derived from an EMBL/GenBank/DDBJ whole genome shotgun (WGS) entry which is preliminary data.</text>
</comment>
<organism evidence="2 3">
    <name type="scientific">Clonostachys rhizophaga</name>
    <dbReference type="NCBI Taxonomy" id="160324"/>
    <lineage>
        <taxon>Eukaryota</taxon>
        <taxon>Fungi</taxon>
        <taxon>Dikarya</taxon>
        <taxon>Ascomycota</taxon>
        <taxon>Pezizomycotina</taxon>
        <taxon>Sordariomycetes</taxon>
        <taxon>Hypocreomycetidae</taxon>
        <taxon>Hypocreales</taxon>
        <taxon>Bionectriaceae</taxon>
        <taxon>Clonostachys</taxon>
    </lineage>
</organism>
<keyword evidence="3" id="KW-1185">Reference proteome</keyword>
<proteinExistence type="predicted"/>
<evidence type="ECO:0000313" key="2">
    <source>
        <dbReference type="EMBL" id="CAH0024974.1"/>
    </source>
</evidence>
<reference evidence="2" key="1">
    <citation type="submission" date="2021-10" db="EMBL/GenBank/DDBJ databases">
        <authorList>
            <person name="Piombo E."/>
        </authorList>
    </citation>
    <scope>NUCLEOTIDE SEQUENCE</scope>
</reference>
<protein>
    <submittedName>
        <fullName evidence="2">Uncharacterized protein</fullName>
    </submittedName>
</protein>
<dbReference type="EMBL" id="CABFNQ020000702">
    <property type="protein sequence ID" value="CAH0024974.1"/>
    <property type="molecule type" value="Genomic_DNA"/>
</dbReference>